<dbReference type="Gene3D" id="6.10.140.2220">
    <property type="match status" value="1"/>
</dbReference>
<dbReference type="PROSITE" id="PS50280">
    <property type="entry name" value="SET"/>
    <property type="match status" value="1"/>
</dbReference>
<dbReference type="SMART" id="SM00317">
    <property type="entry name" value="SET"/>
    <property type="match status" value="1"/>
</dbReference>
<accession>A0A9P8CX78</accession>
<dbReference type="InterPro" id="IPR050869">
    <property type="entry name" value="H3K4_H4K5_MeTrfase"/>
</dbReference>
<dbReference type="GeneID" id="70296854"/>
<comment type="caution">
    <text evidence="2">The sequence shown here is derived from an EMBL/GenBank/DDBJ whole genome shotgun (WGS) entry which is preliminary data.</text>
</comment>
<dbReference type="PANTHER" id="PTHR12197">
    <property type="entry name" value="HISTONE-LYSINE N-METHYLTRANSFERASE SMYD"/>
    <property type="match status" value="1"/>
</dbReference>
<dbReference type="RefSeq" id="XP_046122840.1">
    <property type="nucleotide sequence ID" value="XM_046265951.1"/>
</dbReference>
<reference evidence="2" key="1">
    <citation type="journal article" date="2021" name="IMA Fungus">
        <title>Genomic characterization of three marine fungi, including Emericellopsis atlantica sp. nov. with signatures of a generalist lifestyle and marine biomass degradation.</title>
        <authorList>
            <person name="Hagestad O.C."/>
            <person name="Hou L."/>
            <person name="Andersen J.H."/>
            <person name="Hansen E.H."/>
            <person name="Altermark B."/>
            <person name="Li C."/>
            <person name="Kuhnert E."/>
            <person name="Cox R.J."/>
            <person name="Crous P.W."/>
            <person name="Spatafora J.W."/>
            <person name="Lail K."/>
            <person name="Amirebrahimi M."/>
            <person name="Lipzen A."/>
            <person name="Pangilinan J."/>
            <person name="Andreopoulos W."/>
            <person name="Hayes R.D."/>
            <person name="Ng V."/>
            <person name="Grigoriev I.V."/>
            <person name="Jackson S.A."/>
            <person name="Sutton T.D.S."/>
            <person name="Dobson A.D.W."/>
            <person name="Rama T."/>
        </authorList>
    </citation>
    <scope>NUCLEOTIDE SEQUENCE</scope>
    <source>
        <strain evidence="2">TS7</strain>
    </source>
</reference>
<proteinExistence type="predicted"/>
<dbReference type="InterPro" id="IPR001214">
    <property type="entry name" value="SET_dom"/>
</dbReference>
<dbReference type="Proteomes" id="UP000887229">
    <property type="component" value="Unassembled WGS sequence"/>
</dbReference>
<dbReference type="OrthoDB" id="1028014at2759"/>
<dbReference type="Gene3D" id="2.170.270.10">
    <property type="entry name" value="SET domain"/>
    <property type="match status" value="1"/>
</dbReference>
<gene>
    <name evidence="2" type="ORF">F5Z01DRAFT_684915</name>
</gene>
<dbReference type="Gene3D" id="1.10.220.160">
    <property type="match status" value="1"/>
</dbReference>
<dbReference type="SUPFAM" id="SSF82199">
    <property type="entry name" value="SET domain"/>
    <property type="match status" value="1"/>
</dbReference>
<evidence type="ECO:0000259" key="1">
    <source>
        <dbReference type="PROSITE" id="PS50280"/>
    </source>
</evidence>
<name>A0A9P8CX78_9HYPO</name>
<protein>
    <recommendedName>
        <fullName evidence="1">SET domain-containing protein</fullName>
    </recommendedName>
</protein>
<dbReference type="Pfam" id="PF00856">
    <property type="entry name" value="SET"/>
    <property type="match status" value="1"/>
</dbReference>
<dbReference type="InterPro" id="IPR046341">
    <property type="entry name" value="SET_dom_sf"/>
</dbReference>
<sequence length="361" mass="40790">MKTQQVAVPPRLTKGLRPVLSSANRQDSNFFVHPSLIPDNDPHKGRLLRAAASIEAGTILLRDTPYAIVPIPVSENGRQSLLCSNLSCSQRSEVNSSTVKCAHNCDSDVIWCSPKCHTDDLKRHNYECRWLKHQGQTCRRDEFNYNFITLWHVVRLLAGWNLELQPGVAANHRPRNDRFAWGWEAVLQCCHYLDSWPEEQLIHWKRLAGTYLMDKECLPSALNLGEMVALICKEETNTFGLYPTATGPLSVVGQRVSRGESYGLSLYPRAAMFNHSCEPSVAHAPDTRGCMVYTAARDIDKGEELTITYFDLAARKTVASRQEHVREQFRFKCTCDRCVEDEAAENLAELDALPLDGMAWL</sequence>
<evidence type="ECO:0000313" key="3">
    <source>
        <dbReference type="Proteomes" id="UP000887229"/>
    </source>
</evidence>
<feature type="domain" description="SET" evidence="1">
    <location>
        <begin position="34"/>
        <end position="310"/>
    </location>
</feature>
<organism evidence="2 3">
    <name type="scientific">Emericellopsis atlantica</name>
    <dbReference type="NCBI Taxonomy" id="2614577"/>
    <lineage>
        <taxon>Eukaryota</taxon>
        <taxon>Fungi</taxon>
        <taxon>Dikarya</taxon>
        <taxon>Ascomycota</taxon>
        <taxon>Pezizomycotina</taxon>
        <taxon>Sordariomycetes</taxon>
        <taxon>Hypocreomycetidae</taxon>
        <taxon>Hypocreales</taxon>
        <taxon>Bionectriaceae</taxon>
        <taxon>Emericellopsis</taxon>
    </lineage>
</organism>
<dbReference type="AlphaFoldDB" id="A0A9P8CX78"/>
<dbReference type="CDD" id="cd20071">
    <property type="entry name" value="SET_SMYD"/>
    <property type="match status" value="1"/>
</dbReference>
<dbReference type="PANTHER" id="PTHR12197:SF292">
    <property type="entry name" value="SET DOMAIN-CONTAINING PROTEIN"/>
    <property type="match status" value="1"/>
</dbReference>
<dbReference type="EMBL" id="MU251242">
    <property type="protein sequence ID" value="KAG9258916.1"/>
    <property type="molecule type" value="Genomic_DNA"/>
</dbReference>
<keyword evidence="3" id="KW-1185">Reference proteome</keyword>
<evidence type="ECO:0000313" key="2">
    <source>
        <dbReference type="EMBL" id="KAG9258916.1"/>
    </source>
</evidence>